<comment type="similarity">
    <text evidence="1 6">Belongs to the metallo-dependent hydrolases superfamily. Adenine deaminase family.</text>
</comment>
<dbReference type="InterPro" id="IPR026912">
    <property type="entry name" value="Adenine_deam_C"/>
</dbReference>
<feature type="domain" description="Amidohydrolase-related" evidence="7">
    <location>
        <begin position="63"/>
        <end position="347"/>
    </location>
</feature>
<keyword evidence="10" id="KW-1185">Reference proteome</keyword>
<sequence length="569" mass="60781">MDRKKRIDAAMGRVKADLVFKNVNVVNVFSEEVVTTDVAVADGCVVGLGSYEGVREVDGTDKFLCPGFIDAHLHMESTLATPFELARLVTKSGTTTMIADPHEIVNVCGAAAVRYLLDATEQLPVNVYLMLPSSVPATAFETNGADFTAQDMAPFWDHPRVLGLGEVMCYPDVVAAGDAIVEKLNAAEAAGKQVDGHAPGLTGRPLQAYAAAGVRTEHECTSFAEAAEKLRAGLAVLVREGSAAKNLTALVNGLLDSKLPADRFLFCTDDKHLDDISREGHVRWNVRQAIRLGMDPVAAIKMATINAARVYGLRDLGAVAPGYRADLVLLSSLKKVKVEQVYKDGVPVEEALAACRPAPVPDALLNTVRFSPVTAQDLRLPVGETAHCIEMVPYQIVTKHVVEPVPSENGLFVPNETYAKLCVVERHGRSGGIAVCPLKGYGIRGGAIATSVAHDSHNVIAAGDNDEDLALAINQLKSMGGGYVLVSGGQVLGQLPLPVAGLMSTDPWEDVQRNTAAILKQASQMGIPYHVDPFTSLSFLALPVIPELRLTDRGLFDVVRFAPVQEEQV</sequence>
<evidence type="ECO:0000313" key="10">
    <source>
        <dbReference type="Proteomes" id="UP001477672"/>
    </source>
</evidence>
<dbReference type="InterPro" id="IPR032466">
    <property type="entry name" value="Metal_Hydrolase"/>
</dbReference>
<evidence type="ECO:0000259" key="7">
    <source>
        <dbReference type="Pfam" id="PF01979"/>
    </source>
</evidence>
<reference evidence="9 10" key="1">
    <citation type="submission" date="2024-03" db="EMBL/GenBank/DDBJ databases">
        <title>Human intestinal bacterial collection.</title>
        <authorList>
            <person name="Pauvert C."/>
            <person name="Hitch T.C.A."/>
            <person name="Clavel T."/>
        </authorList>
    </citation>
    <scope>NUCLEOTIDE SEQUENCE [LARGE SCALE GENOMIC DNA]</scope>
    <source>
        <strain evidence="9 10">CLA-JM-H11</strain>
    </source>
</reference>
<evidence type="ECO:0000256" key="2">
    <source>
        <dbReference type="ARBA" id="ARBA00012782"/>
    </source>
</evidence>
<protein>
    <recommendedName>
        <fullName evidence="2 6">Adenine deaminase</fullName>
        <shortName evidence="6">Adenase</shortName>
        <shortName evidence="6">Adenine aminase</shortName>
        <ecNumber evidence="2 6">3.5.4.2</ecNumber>
    </recommendedName>
</protein>
<evidence type="ECO:0000256" key="6">
    <source>
        <dbReference type="HAMAP-Rule" id="MF_01518"/>
    </source>
</evidence>
<dbReference type="GO" id="GO:0000034">
    <property type="term" value="F:adenine deaminase activity"/>
    <property type="evidence" value="ECO:0007669"/>
    <property type="project" value="UniProtKB-EC"/>
</dbReference>
<keyword evidence="3 6" id="KW-0378">Hydrolase</keyword>
<evidence type="ECO:0000256" key="3">
    <source>
        <dbReference type="ARBA" id="ARBA00022801"/>
    </source>
</evidence>
<dbReference type="HAMAP" id="MF_01518">
    <property type="entry name" value="Adenine_deamin"/>
    <property type="match status" value="1"/>
</dbReference>
<dbReference type="RefSeq" id="WP_349215353.1">
    <property type="nucleotide sequence ID" value="NZ_JBBMFA010000074.1"/>
</dbReference>
<evidence type="ECO:0000256" key="5">
    <source>
        <dbReference type="ARBA" id="ARBA00047720"/>
    </source>
</evidence>
<organism evidence="9 10">
    <name type="scientific">Ruthenibacterium intestinale</name>
    <dbReference type="NCBI Taxonomy" id="3133163"/>
    <lineage>
        <taxon>Bacteria</taxon>
        <taxon>Bacillati</taxon>
        <taxon>Bacillota</taxon>
        <taxon>Clostridia</taxon>
        <taxon>Eubacteriales</taxon>
        <taxon>Oscillospiraceae</taxon>
        <taxon>Ruthenibacterium</taxon>
    </lineage>
</organism>
<comment type="catalytic activity">
    <reaction evidence="5 6">
        <text>adenine + H2O + H(+) = hypoxanthine + NH4(+)</text>
        <dbReference type="Rhea" id="RHEA:23688"/>
        <dbReference type="ChEBI" id="CHEBI:15377"/>
        <dbReference type="ChEBI" id="CHEBI:15378"/>
        <dbReference type="ChEBI" id="CHEBI:16708"/>
        <dbReference type="ChEBI" id="CHEBI:17368"/>
        <dbReference type="ChEBI" id="CHEBI:28938"/>
        <dbReference type="EC" id="3.5.4.2"/>
    </reaction>
</comment>
<dbReference type="Pfam" id="PF01979">
    <property type="entry name" value="Amidohydro_1"/>
    <property type="match status" value="1"/>
</dbReference>
<evidence type="ECO:0000256" key="4">
    <source>
        <dbReference type="ARBA" id="ARBA00023211"/>
    </source>
</evidence>
<name>A0ABV1GDK0_9FIRM</name>
<evidence type="ECO:0000259" key="8">
    <source>
        <dbReference type="Pfam" id="PF13382"/>
    </source>
</evidence>
<dbReference type="Gene3D" id="3.20.20.140">
    <property type="entry name" value="Metal-dependent hydrolases"/>
    <property type="match status" value="1"/>
</dbReference>
<evidence type="ECO:0000256" key="1">
    <source>
        <dbReference type="ARBA" id="ARBA00006773"/>
    </source>
</evidence>
<comment type="cofactor">
    <cofactor evidence="6">
        <name>Mn(2+)</name>
        <dbReference type="ChEBI" id="CHEBI:29035"/>
    </cofactor>
</comment>
<dbReference type="PANTHER" id="PTHR11113:SF2">
    <property type="entry name" value="ADENINE DEAMINASE"/>
    <property type="match status" value="1"/>
</dbReference>
<dbReference type="Pfam" id="PF13382">
    <property type="entry name" value="Adenine_deam_C"/>
    <property type="match status" value="1"/>
</dbReference>
<dbReference type="Gene3D" id="2.30.40.10">
    <property type="entry name" value="Urease, subunit C, domain 1"/>
    <property type="match status" value="1"/>
</dbReference>
<dbReference type="CDD" id="cd01295">
    <property type="entry name" value="AdeC"/>
    <property type="match status" value="1"/>
</dbReference>
<keyword evidence="4 6" id="KW-0464">Manganese</keyword>
<dbReference type="PANTHER" id="PTHR11113">
    <property type="entry name" value="N-ACETYLGLUCOSAMINE-6-PHOSPHATE DEACETYLASE"/>
    <property type="match status" value="1"/>
</dbReference>
<accession>A0ABV1GDK0</accession>
<dbReference type="SUPFAM" id="SSF51556">
    <property type="entry name" value="Metallo-dependent hydrolases"/>
    <property type="match status" value="1"/>
</dbReference>
<proteinExistence type="inferred from homology"/>
<dbReference type="NCBIfam" id="TIGR01178">
    <property type="entry name" value="ade"/>
    <property type="match status" value="1"/>
</dbReference>
<dbReference type="SUPFAM" id="SSF51338">
    <property type="entry name" value="Composite domain of metallo-dependent hydrolases"/>
    <property type="match status" value="1"/>
</dbReference>
<dbReference type="EMBL" id="JBBMFA010000074">
    <property type="protein sequence ID" value="MEQ2519922.1"/>
    <property type="molecule type" value="Genomic_DNA"/>
</dbReference>
<gene>
    <name evidence="6 9" type="primary">ade</name>
    <name evidence="9" type="ORF">WMO24_05670</name>
</gene>
<dbReference type="EC" id="3.5.4.2" evidence="2 6"/>
<dbReference type="InterPro" id="IPR006679">
    <property type="entry name" value="Adenine_deam"/>
</dbReference>
<evidence type="ECO:0000313" key="9">
    <source>
        <dbReference type="EMBL" id="MEQ2519922.1"/>
    </source>
</evidence>
<dbReference type="InterPro" id="IPR006680">
    <property type="entry name" value="Amidohydro-rel"/>
</dbReference>
<dbReference type="InterPro" id="IPR011059">
    <property type="entry name" value="Metal-dep_hydrolase_composite"/>
</dbReference>
<comment type="caution">
    <text evidence="9">The sequence shown here is derived from an EMBL/GenBank/DDBJ whole genome shotgun (WGS) entry which is preliminary data.</text>
</comment>
<dbReference type="Proteomes" id="UP001477672">
    <property type="component" value="Unassembled WGS sequence"/>
</dbReference>
<feature type="domain" description="Adenine deaminase C-terminal" evidence="8">
    <location>
        <begin position="395"/>
        <end position="561"/>
    </location>
</feature>